<evidence type="ECO:0000313" key="2">
    <source>
        <dbReference type="Proteomes" id="UP001321520"/>
    </source>
</evidence>
<dbReference type="CDD" id="cd00448">
    <property type="entry name" value="YjgF_YER057c_UK114_family"/>
    <property type="match status" value="1"/>
</dbReference>
<dbReference type="EMBL" id="CP098023">
    <property type="protein sequence ID" value="WKD49257.1"/>
    <property type="molecule type" value="Genomic_DNA"/>
</dbReference>
<dbReference type="RefSeq" id="WP_301415047.1">
    <property type="nucleotide sequence ID" value="NZ_CP098023.1"/>
</dbReference>
<name>A0ABY9E999_9GAMM</name>
<protein>
    <submittedName>
        <fullName evidence="1">Rid family hydrolase</fullName>
    </submittedName>
</protein>
<organism evidence="1 2">
    <name type="scientific">Microbulbifer spongiae</name>
    <dbReference type="NCBI Taxonomy" id="2944933"/>
    <lineage>
        <taxon>Bacteria</taxon>
        <taxon>Pseudomonadati</taxon>
        <taxon>Pseudomonadota</taxon>
        <taxon>Gammaproteobacteria</taxon>
        <taxon>Cellvibrionales</taxon>
        <taxon>Microbulbiferaceae</taxon>
        <taxon>Microbulbifer</taxon>
    </lineage>
</organism>
<dbReference type="InterPro" id="IPR035959">
    <property type="entry name" value="RutC-like_sf"/>
</dbReference>
<reference evidence="1 2" key="1">
    <citation type="submission" date="2022-05" db="EMBL/GenBank/DDBJ databases">
        <title>Microbulbifer sp. nov., isolated from sponge.</title>
        <authorList>
            <person name="Gao L."/>
        </authorList>
    </citation>
    <scope>NUCLEOTIDE SEQUENCE [LARGE SCALE GENOMIC DNA]</scope>
    <source>
        <strain evidence="1 2">MI-G</strain>
    </source>
</reference>
<keyword evidence="2" id="KW-1185">Reference proteome</keyword>
<dbReference type="SUPFAM" id="SSF55298">
    <property type="entry name" value="YjgF-like"/>
    <property type="match status" value="3"/>
</dbReference>
<dbReference type="Proteomes" id="UP001321520">
    <property type="component" value="Chromosome"/>
</dbReference>
<dbReference type="PANTHER" id="PTHR11803:SF59">
    <property type="entry name" value="ENDORIBONUCLEASE"/>
    <property type="match status" value="1"/>
</dbReference>
<proteinExistence type="predicted"/>
<dbReference type="InterPro" id="IPR006175">
    <property type="entry name" value="YjgF/YER057c/UK114"/>
</dbReference>
<sequence length="400" mass="43474">MTFHPPAESFEVHGCPIVLRCIEGSRARELFLHCQAPTHRADVGTQAAAIYRAIQKTLSAKGGSIASIISEMVFLQNLPENIAPVRKARAQVLAASGEKFIDPARTEIGQPPLHARAHLEVLVQAIIPGTSIFSLTTVKTAVACGSTASTTGRGLRVQLEDETRVLAGGLCSAGDNAHEQTYGVLELAESLLQQSGLAFSDVVRTWIHLRDIDRDYNDLNRARRAFFDSRGIGPAPASTAIGSILAFERHKLCLGFYAVKRPNPVERIPMRSPTLNEAPEYGADFVRGMRVTESNKIMLIVSGTASIDQAGRSAHVGDCSAQTDRMLANIRALLKGQGATFQDIVFAITYVKRPADQLHLLHKFRSAGFEGFPNVWVQADVCRPELLCETELIAVLPCAR</sequence>
<keyword evidence="1" id="KW-0378">Hydrolase</keyword>
<evidence type="ECO:0000313" key="1">
    <source>
        <dbReference type="EMBL" id="WKD49257.1"/>
    </source>
</evidence>
<dbReference type="GO" id="GO:0016787">
    <property type="term" value="F:hydrolase activity"/>
    <property type="evidence" value="ECO:0007669"/>
    <property type="project" value="UniProtKB-KW"/>
</dbReference>
<dbReference type="Gene3D" id="3.30.1330.40">
    <property type="entry name" value="RutC-like"/>
    <property type="match status" value="3"/>
</dbReference>
<dbReference type="PANTHER" id="PTHR11803">
    <property type="entry name" value="2-IMINOBUTANOATE/2-IMINOPROPANOATE DEAMINASE RIDA"/>
    <property type="match status" value="1"/>
</dbReference>
<dbReference type="Pfam" id="PF01042">
    <property type="entry name" value="Ribonuc_L-PSP"/>
    <property type="match status" value="2"/>
</dbReference>
<gene>
    <name evidence="1" type="ORF">M8T91_15335</name>
</gene>
<accession>A0ABY9E999</accession>